<feature type="compositionally biased region" description="Pro residues" evidence="1">
    <location>
        <begin position="675"/>
        <end position="684"/>
    </location>
</feature>
<feature type="chain" id="PRO_5027000101" description="Reverse transcriptase Ty1/copia-type domain-containing protein" evidence="2">
    <location>
        <begin position="22"/>
        <end position="1146"/>
    </location>
</feature>
<dbReference type="SUPFAM" id="SSF56672">
    <property type="entry name" value="DNA/RNA polymerases"/>
    <property type="match status" value="1"/>
</dbReference>
<dbReference type="Pfam" id="PF07727">
    <property type="entry name" value="RVT_2"/>
    <property type="match status" value="2"/>
</dbReference>
<feature type="domain" description="Reverse transcriptase Ty1/copia-type" evidence="3">
    <location>
        <begin position="155"/>
        <end position="202"/>
    </location>
</feature>
<dbReference type="EMBL" id="BKCJ010002708">
    <property type="protein sequence ID" value="GEU50392.1"/>
    <property type="molecule type" value="Genomic_DNA"/>
</dbReference>
<reference evidence="4" key="1">
    <citation type="journal article" date="2019" name="Sci. Rep.">
        <title>Draft genome of Tanacetum cinerariifolium, the natural source of mosquito coil.</title>
        <authorList>
            <person name="Yamashiro T."/>
            <person name="Shiraishi A."/>
            <person name="Satake H."/>
            <person name="Nakayama K."/>
        </authorList>
    </citation>
    <scope>NUCLEOTIDE SEQUENCE</scope>
</reference>
<feature type="signal peptide" evidence="2">
    <location>
        <begin position="1"/>
        <end position="21"/>
    </location>
</feature>
<feature type="domain" description="Reverse transcriptase Ty1/copia-type" evidence="3">
    <location>
        <begin position="203"/>
        <end position="283"/>
    </location>
</feature>
<evidence type="ECO:0000259" key="3">
    <source>
        <dbReference type="Pfam" id="PF07727"/>
    </source>
</evidence>
<feature type="region of interest" description="Disordered" evidence="1">
    <location>
        <begin position="610"/>
        <end position="716"/>
    </location>
</feature>
<organism evidence="4">
    <name type="scientific">Tanacetum cinerariifolium</name>
    <name type="common">Dalmatian daisy</name>
    <name type="synonym">Chrysanthemum cinerariifolium</name>
    <dbReference type="NCBI Taxonomy" id="118510"/>
    <lineage>
        <taxon>Eukaryota</taxon>
        <taxon>Viridiplantae</taxon>
        <taxon>Streptophyta</taxon>
        <taxon>Embryophyta</taxon>
        <taxon>Tracheophyta</taxon>
        <taxon>Spermatophyta</taxon>
        <taxon>Magnoliopsida</taxon>
        <taxon>eudicotyledons</taxon>
        <taxon>Gunneridae</taxon>
        <taxon>Pentapetalae</taxon>
        <taxon>asterids</taxon>
        <taxon>campanulids</taxon>
        <taxon>Asterales</taxon>
        <taxon>Asteraceae</taxon>
        <taxon>Asteroideae</taxon>
        <taxon>Anthemideae</taxon>
        <taxon>Anthemidinae</taxon>
        <taxon>Tanacetum</taxon>
    </lineage>
</organism>
<feature type="compositionally biased region" description="Pro residues" evidence="1">
    <location>
        <begin position="649"/>
        <end position="661"/>
    </location>
</feature>
<gene>
    <name evidence="4" type="ORF">Tci_022370</name>
</gene>
<keyword evidence="2" id="KW-0732">Signal</keyword>
<accession>A0A6L2KP67</accession>
<feature type="compositionally biased region" description="Low complexity" evidence="1">
    <location>
        <begin position="704"/>
        <end position="716"/>
    </location>
</feature>
<dbReference type="PANTHER" id="PTHR24216:SF65">
    <property type="entry name" value="PAXILLIN-LIKE PROTEIN 1"/>
    <property type="match status" value="1"/>
</dbReference>
<comment type="caution">
    <text evidence="4">The sequence shown here is derived from an EMBL/GenBank/DDBJ whole genome shotgun (WGS) entry which is preliminary data.</text>
</comment>
<dbReference type="PANTHER" id="PTHR24216">
    <property type="entry name" value="PAXILLIN-RELATED"/>
    <property type="match status" value="1"/>
</dbReference>
<sequence>MLIVNIVIHAVMFLLASIVSAASSVPAASVLVLAVVSIDSAATSPLPPVHSLGSCTHTTRFPSPSDLGNHQHTAGIFSSSSYDDDFCADVTNLDSTVDVDLVATRRINFIHPQSQILGDLQSPTAIGTKWILKNKRDVRGIVVQNKARLVAQGHSAFLYEEIEKEVYVTQPKGFEDPYNPKHVYRVVKALYGLHQAPRAWHIILVQVYVDDIIFGSTNKAWCDEFEVLMKGEFEMSAMGELTFFLGLQVKQLPGGIFIIQDKYVKDMLKNFDMESVRITTTPYEVPHHKSKDEPDDAVNCKKQTVLATSSIEAEYVAAASCCGQDAYEKHLIQVVKIHTGENVADFLTKAFDGPWFHYLIVHIGMLNPYFLVHADEFVSAGGCTLPAGSYSFLQLDWFLLVVDDHNKVSYLEKVKGWEAYAQILDFLNRSHIRYALTHRPPMVFDSLVKQFWATATVRTLEVGLSDIIATIDGNEVVVTESLIRTQLQLDDVHGLYDFTLNDVLDGMRAIGYPTDGSLTFYKAKLSPQWRFIMDGMLGNVGSKRLKFLMYPRFLQMILGIQTTDPSPRPTFNFTAKLFSNMKLNWDGPQMPLLAPMLVVPAGGDAAGATTNVAAGLGPSSAPQVPPEREHSPVREPTPVREPSPRPKPKPTPDSPRPPSPLPSSAEVGPTTSSRPPSPSCPPSGPADSREGGGNFASSLSSNEAPQTPATTAAGGAEDSAALTALTLKLDEWLHRVSTLETELGITKKVLGGAVLKLVTRVKWLEGLLQQRKRRLVLSNSEGDDATTKEQEFDLAALHTLASMTLGDNPFATAAGPDVDSTMPVEPDAAVCAAIAPSSSIPTAADKGKAPMVDDSPPADLLSEQECADWLDMLAKIATNSALSKQLLSDDVIEENMNERLGMLLMRKRRELAEQSRVKPMTKTQQRDYMRDFVKNCSAAVYNQGWTMKKVKTLRIDQLRLEFEYIQKNLERSNLLNFRRSTFHHKPTLDAPPAKRASQGAPQVPAVSTHDPAGVPTAPSILTDALLPIASLSDPAAIPVPAVSIAHAAVFVPAEPMVDPAESPMDPPLTSPAHGSSELTVASLDDADALHFWRTQDSWRIRSWRTLERMLKHGLEVSKLLVGGDLTMAEQLIGFIKAALLNAKSAA</sequence>
<feature type="region of interest" description="Disordered" evidence="1">
    <location>
        <begin position="985"/>
        <end position="1011"/>
    </location>
</feature>
<evidence type="ECO:0000313" key="4">
    <source>
        <dbReference type="EMBL" id="GEU50392.1"/>
    </source>
</evidence>
<feature type="compositionally biased region" description="Low complexity" evidence="1">
    <location>
        <begin position="662"/>
        <end position="674"/>
    </location>
</feature>
<name>A0A6L2KP67_TANCI</name>
<dbReference type="InterPro" id="IPR043502">
    <property type="entry name" value="DNA/RNA_pol_sf"/>
</dbReference>
<proteinExistence type="predicted"/>
<protein>
    <recommendedName>
        <fullName evidence="3">Reverse transcriptase Ty1/copia-type domain-containing protein</fullName>
    </recommendedName>
</protein>
<dbReference type="InterPro" id="IPR013103">
    <property type="entry name" value="RVT_2"/>
</dbReference>
<evidence type="ECO:0000256" key="1">
    <source>
        <dbReference type="SAM" id="MobiDB-lite"/>
    </source>
</evidence>
<dbReference type="AlphaFoldDB" id="A0A6L2KP67"/>
<evidence type="ECO:0000256" key="2">
    <source>
        <dbReference type="SAM" id="SignalP"/>
    </source>
</evidence>